<keyword evidence="1" id="KW-0805">Transcription regulation</keyword>
<reference evidence="6" key="1">
    <citation type="submission" date="2024-05" db="EMBL/GenBank/DDBJ databases">
        <authorList>
            <person name="Kim S."/>
            <person name="Heo J."/>
            <person name="Choi H."/>
            <person name="Choi Y."/>
            <person name="Kwon S.-W."/>
            <person name="Kim Y."/>
        </authorList>
    </citation>
    <scope>NUCLEOTIDE SEQUENCE</scope>
    <source>
        <strain evidence="6">KACC 23699</strain>
    </source>
</reference>
<proteinExistence type="predicted"/>
<dbReference type="RefSeq" id="WP_406830510.1">
    <property type="nucleotide sequence ID" value="NZ_CP157483.1"/>
</dbReference>
<dbReference type="Pfam" id="PF12833">
    <property type="entry name" value="HTH_18"/>
    <property type="match status" value="1"/>
</dbReference>
<dbReference type="InterPro" id="IPR035418">
    <property type="entry name" value="AraC-bd_2"/>
</dbReference>
<feature type="domain" description="HTH araC/xylS-type" evidence="5">
    <location>
        <begin position="246"/>
        <end position="347"/>
    </location>
</feature>
<evidence type="ECO:0000256" key="3">
    <source>
        <dbReference type="ARBA" id="ARBA00023163"/>
    </source>
</evidence>
<keyword evidence="2" id="KW-0238">DNA-binding</keyword>
<dbReference type="InterPro" id="IPR009057">
    <property type="entry name" value="Homeodomain-like_sf"/>
</dbReference>
<keyword evidence="3" id="KW-0804">Transcription</keyword>
<dbReference type="GO" id="GO:0043565">
    <property type="term" value="F:sequence-specific DNA binding"/>
    <property type="evidence" value="ECO:0007669"/>
    <property type="project" value="InterPro"/>
</dbReference>
<organism evidence="6">
    <name type="scientific">Pedococcus sp. KACC 23699</name>
    <dbReference type="NCBI Taxonomy" id="3149228"/>
    <lineage>
        <taxon>Bacteria</taxon>
        <taxon>Bacillati</taxon>
        <taxon>Actinomycetota</taxon>
        <taxon>Actinomycetes</taxon>
        <taxon>Micrococcales</taxon>
        <taxon>Intrasporangiaceae</taxon>
        <taxon>Pedococcus</taxon>
    </lineage>
</organism>
<dbReference type="Pfam" id="PF14525">
    <property type="entry name" value="AraC_binding_2"/>
    <property type="match status" value="1"/>
</dbReference>
<feature type="compositionally biased region" description="Basic and acidic residues" evidence="4">
    <location>
        <begin position="1"/>
        <end position="16"/>
    </location>
</feature>
<evidence type="ECO:0000313" key="6">
    <source>
        <dbReference type="EMBL" id="XBO43082.1"/>
    </source>
</evidence>
<feature type="region of interest" description="Disordered" evidence="4">
    <location>
        <begin position="1"/>
        <end position="29"/>
    </location>
</feature>
<dbReference type="GO" id="GO:0003700">
    <property type="term" value="F:DNA-binding transcription factor activity"/>
    <property type="evidence" value="ECO:0007669"/>
    <property type="project" value="InterPro"/>
</dbReference>
<evidence type="ECO:0000259" key="5">
    <source>
        <dbReference type="PROSITE" id="PS01124"/>
    </source>
</evidence>
<evidence type="ECO:0000256" key="4">
    <source>
        <dbReference type="SAM" id="MobiDB-lite"/>
    </source>
</evidence>
<evidence type="ECO:0000256" key="2">
    <source>
        <dbReference type="ARBA" id="ARBA00023125"/>
    </source>
</evidence>
<dbReference type="SUPFAM" id="SSF46689">
    <property type="entry name" value="Homeodomain-like"/>
    <property type="match status" value="1"/>
</dbReference>
<evidence type="ECO:0000256" key="1">
    <source>
        <dbReference type="ARBA" id="ARBA00023015"/>
    </source>
</evidence>
<dbReference type="EMBL" id="CP157483">
    <property type="protein sequence ID" value="XBO43082.1"/>
    <property type="molecule type" value="Genomic_DNA"/>
</dbReference>
<dbReference type="PROSITE" id="PS01124">
    <property type="entry name" value="HTH_ARAC_FAMILY_2"/>
    <property type="match status" value="1"/>
</dbReference>
<dbReference type="Gene3D" id="1.10.10.60">
    <property type="entry name" value="Homeodomain-like"/>
    <property type="match status" value="1"/>
</dbReference>
<protein>
    <submittedName>
        <fullName evidence="6">AraC family transcriptional regulator</fullName>
    </submittedName>
</protein>
<dbReference type="PROSITE" id="PS00041">
    <property type="entry name" value="HTH_ARAC_FAMILY_1"/>
    <property type="match status" value="1"/>
</dbReference>
<dbReference type="SMART" id="SM00342">
    <property type="entry name" value="HTH_ARAC"/>
    <property type="match status" value="1"/>
</dbReference>
<dbReference type="InterPro" id="IPR018060">
    <property type="entry name" value="HTH_AraC"/>
</dbReference>
<name>A0AAU7JRP5_9MICO</name>
<accession>A0AAU7JRP5</accession>
<dbReference type="PANTHER" id="PTHR46796:SF12">
    <property type="entry name" value="HTH-TYPE DNA-BINDING TRANSCRIPTIONAL ACTIVATOR EUTR"/>
    <property type="match status" value="1"/>
</dbReference>
<dbReference type="InterPro" id="IPR050204">
    <property type="entry name" value="AraC_XylS_family_regulators"/>
</dbReference>
<dbReference type="AlphaFoldDB" id="A0AAU7JRP5"/>
<dbReference type="InterPro" id="IPR018062">
    <property type="entry name" value="HTH_AraC-typ_CS"/>
</dbReference>
<dbReference type="PANTHER" id="PTHR46796">
    <property type="entry name" value="HTH-TYPE TRANSCRIPTIONAL ACTIVATOR RHAS-RELATED"/>
    <property type="match status" value="1"/>
</dbReference>
<gene>
    <name evidence="6" type="ORF">ABEG17_16145</name>
</gene>
<sequence>MERGAHEVSRLGRDGPGDPVPAEEDHTPRALGVTVLKAASSDEAEDVVGRIYLPNQVRTLERGPVGMSLTALRVGRTTVGQLEYGRHVRLLTDEATHVHVNTPLTGTVVSRTGRSELLTTTNRSAAVFAPGAPAQIEWSTDAAQLCVMVPQATLQNELEELMGQACKQPLRLPFHMSLSTPQGRVWRSMMNLIAGELSAKGPLLTHLAAGRQVERTLIDTLLLGHAHNHAEELNRPAAPALPNTIARAVDLLHEHPEEPWSSTTLARAVHVSLRSLQSGFARHLGRPPMAYLRELRLARIREDLELATAGTTTVESVAYSWGMLHMGRFAAAYREAFGELPSQTLKQPPG</sequence>